<evidence type="ECO:0000256" key="1">
    <source>
        <dbReference type="SAM" id="MobiDB-lite"/>
    </source>
</evidence>
<dbReference type="AlphaFoldDB" id="A0A8E2AKM5"/>
<feature type="region of interest" description="Disordered" evidence="1">
    <location>
        <begin position="1"/>
        <end position="69"/>
    </location>
</feature>
<organism evidence="2 3">
    <name type="scientific">Obba rivulosa</name>
    <dbReference type="NCBI Taxonomy" id="1052685"/>
    <lineage>
        <taxon>Eukaryota</taxon>
        <taxon>Fungi</taxon>
        <taxon>Dikarya</taxon>
        <taxon>Basidiomycota</taxon>
        <taxon>Agaricomycotina</taxon>
        <taxon>Agaricomycetes</taxon>
        <taxon>Polyporales</taxon>
        <taxon>Gelatoporiaceae</taxon>
        <taxon>Obba</taxon>
    </lineage>
</organism>
<gene>
    <name evidence="2" type="ORF">OBBRIDRAFT_272188</name>
</gene>
<name>A0A8E2AKM5_9APHY</name>
<dbReference type="EMBL" id="KV722554">
    <property type="protein sequence ID" value="OCH85943.1"/>
    <property type="molecule type" value="Genomic_DNA"/>
</dbReference>
<sequence>MVTTPSTGQSSDPSLMASATISASHECDTASGGSKDAADCKEESKGIKTETDNITDSQATSDDAPNTAATSLDGEQAIEASMLEATKGAFHLPPTSEILWTPRAAPANDSISSPNPALPSSDVFEEILANLRVTFLPKTQHQATWASSEESFVEPTFALYCPIQGGSHYIDETVRELSHQTGAEVVVLDAMILISYEYARFSEGARLSHEPPTLIAIIQTLPQH</sequence>
<evidence type="ECO:0000313" key="3">
    <source>
        <dbReference type="Proteomes" id="UP000250043"/>
    </source>
</evidence>
<dbReference type="OrthoDB" id="39734at2759"/>
<keyword evidence="3" id="KW-1185">Reference proteome</keyword>
<dbReference type="Proteomes" id="UP000250043">
    <property type="component" value="Unassembled WGS sequence"/>
</dbReference>
<feature type="compositionally biased region" description="Polar residues" evidence="1">
    <location>
        <begin position="52"/>
        <end position="69"/>
    </location>
</feature>
<feature type="compositionally biased region" description="Basic and acidic residues" evidence="1">
    <location>
        <begin position="36"/>
        <end position="51"/>
    </location>
</feature>
<evidence type="ECO:0000313" key="2">
    <source>
        <dbReference type="EMBL" id="OCH85943.1"/>
    </source>
</evidence>
<protein>
    <submittedName>
        <fullName evidence="2">Uncharacterized protein</fullName>
    </submittedName>
</protein>
<feature type="compositionally biased region" description="Polar residues" evidence="1">
    <location>
        <begin position="1"/>
        <end position="23"/>
    </location>
</feature>
<reference evidence="2 3" key="1">
    <citation type="submission" date="2016-07" db="EMBL/GenBank/DDBJ databases">
        <title>Draft genome of the white-rot fungus Obba rivulosa 3A-2.</title>
        <authorList>
            <consortium name="DOE Joint Genome Institute"/>
            <person name="Miettinen O."/>
            <person name="Riley R."/>
            <person name="Acob R."/>
            <person name="Barry K."/>
            <person name="Cullen D."/>
            <person name="De Vries R."/>
            <person name="Hainaut M."/>
            <person name="Hatakka A."/>
            <person name="Henrissat B."/>
            <person name="Hilden K."/>
            <person name="Kuo R."/>
            <person name="Labutti K."/>
            <person name="Lipzen A."/>
            <person name="Makela M.R."/>
            <person name="Sandor L."/>
            <person name="Spatafora J.W."/>
            <person name="Grigoriev I.V."/>
            <person name="Hibbett D.S."/>
        </authorList>
    </citation>
    <scope>NUCLEOTIDE SEQUENCE [LARGE SCALE GENOMIC DNA]</scope>
    <source>
        <strain evidence="2 3">3A-2</strain>
    </source>
</reference>
<accession>A0A8E2AKM5</accession>
<proteinExistence type="predicted"/>